<accession>A0A3A6PQY7</accession>
<dbReference type="EMBL" id="QXQB01000001">
    <property type="protein sequence ID" value="RJX40669.1"/>
    <property type="molecule type" value="Genomic_DNA"/>
</dbReference>
<dbReference type="Proteomes" id="UP000267798">
    <property type="component" value="Unassembled WGS sequence"/>
</dbReference>
<dbReference type="OrthoDB" id="2601154at2"/>
<keyword evidence="2" id="KW-1185">Reference proteome</keyword>
<reference evidence="1 2" key="1">
    <citation type="submission" date="2018-09" db="EMBL/GenBank/DDBJ databases">
        <title>Paenibacillus aracenensis nov. sp. isolated from a cave in southern Spain.</title>
        <authorList>
            <person name="Jurado V."/>
            <person name="Gutierrez-Patricio S."/>
            <person name="Gonzalez-Pimentel J.L."/>
            <person name="Miller A.Z."/>
            <person name="Laiz L."/>
            <person name="Saiz-Jimenez C."/>
        </authorList>
    </citation>
    <scope>NUCLEOTIDE SEQUENCE [LARGE SCALE GENOMIC DNA]</scope>
    <source>
        <strain evidence="1 2">JCM 19203</strain>
    </source>
</reference>
<proteinExistence type="predicted"/>
<sequence>MQHYGARLSDHVPKIAVGTEDEDSYKIARFMLLLAGLVVDQLRFNRSIGSGGQVVMPPFGKTLTDELGECILHLIREASVQGVELPLVVTMLKSGKRPPISVRDAFEPGYYWVDISDTSSMKPLMYSIFVKTYVHSGDASSLETDLTR</sequence>
<protein>
    <submittedName>
        <fullName evidence="1">Uncharacterized protein</fullName>
    </submittedName>
</protein>
<gene>
    <name evidence="1" type="ORF">D3P09_01225</name>
</gene>
<dbReference type="RefSeq" id="WP_120106470.1">
    <property type="nucleotide sequence ID" value="NZ_QXQB01000001.1"/>
</dbReference>
<evidence type="ECO:0000313" key="2">
    <source>
        <dbReference type="Proteomes" id="UP000267798"/>
    </source>
</evidence>
<organism evidence="1 2">
    <name type="scientific">Paenibacillus pinisoli</name>
    <dbReference type="NCBI Taxonomy" id="1276110"/>
    <lineage>
        <taxon>Bacteria</taxon>
        <taxon>Bacillati</taxon>
        <taxon>Bacillota</taxon>
        <taxon>Bacilli</taxon>
        <taxon>Bacillales</taxon>
        <taxon>Paenibacillaceae</taxon>
        <taxon>Paenibacillus</taxon>
    </lineage>
</organism>
<comment type="caution">
    <text evidence="1">The sequence shown here is derived from an EMBL/GenBank/DDBJ whole genome shotgun (WGS) entry which is preliminary data.</text>
</comment>
<name>A0A3A6PQY7_9BACL</name>
<evidence type="ECO:0000313" key="1">
    <source>
        <dbReference type="EMBL" id="RJX40669.1"/>
    </source>
</evidence>
<dbReference type="AlphaFoldDB" id="A0A3A6PQY7"/>